<name>A0ABU6IJ46_9ACTN</name>
<dbReference type="InterPro" id="IPR002161">
    <property type="entry name" value="PdxT/SNO"/>
</dbReference>
<dbReference type="RefSeq" id="WP_338210643.1">
    <property type="nucleotide sequence ID" value="NZ_JAYMFF010000014.1"/>
</dbReference>
<evidence type="ECO:0000313" key="10">
    <source>
        <dbReference type="Proteomes" id="UP001349994"/>
    </source>
</evidence>
<evidence type="ECO:0000256" key="2">
    <source>
        <dbReference type="ARBA" id="ARBA00012918"/>
    </source>
</evidence>
<comment type="caution">
    <text evidence="9">The sequence shown here is derived from an EMBL/GenBank/DDBJ whole genome shotgun (WGS) entry which is preliminary data.</text>
</comment>
<sequence>MRPAIAVLALQGAFIEHEQRLQALGCDTVELRQAADLNRPFDGVVLPGGESTVQAKLLRDLRMFEPMRQRIAEGLPVLGTCAGLILLADHFRTLPVTVHRNAYGRQLGSFHAEGRWEGTGEAAETCRTADASGTPGTTRAGDDSGISPSPPLESVPLTFIRAPRIEAVGPSITPLVTLNGTPVAVRHRNQIAAAFHPELDSDNRLYETFLALTAAPG</sequence>
<dbReference type="Gene3D" id="3.40.50.880">
    <property type="match status" value="1"/>
</dbReference>
<evidence type="ECO:0000256" key="6">
    <source>
        <dbReference type="ARBA" id="ARBA00023239"/>
    </source>
</evidence>
<dbReference type="NCBIfam" id="TIGR03800">
    <property type="entry name" value="PLP_synth_Pdx2"/>
    <property type="match status" value="1"/>
</dbReference>
<accession>A0ABU6IJ46</accession>
<dbReference type="InterPro" id="IPR021196">
    <property type="entry name" value="PdxT/SNO_CS"/>
</dbReference>
<comment type="catalytic activity">
    <reaction evidence="7">
        <text>L-glutamine + H2O = L-glutamate + NH4(+)</text>
        <dbReference type="Rhea" id="RHEA:15889"/>
        <dbReference type="ChEBI" id="CHEBI:15377"/>
        <dbReference type="ChEBI" id="CHEBI:28938"/>
        <dbReference type="ChEBI" id="CHEBI:29985"/>
        <dbReference type="ChEBI" id="CHEBI:58359"/>
        <dbReference type="EC" id="3.5.1.2"/>
    </reaction>
</comment>
<dbReference type="GO" id="GO:0004359">
    <property type="term" value="F:glutaminase activity"/>
    <property type="evidence" value="ECO:0007669"/>
    <property type="project" value="UniProtKB-EC"/>
</dbReference>
<dbReference type="SUPFAM" id="SSF52317">
    <property type="entry name" value="Class I glutamine amidotransferase-like"/>
    <property type="match status" value="1"/>
</dbReference>
<keyword evidence="10" id="KW-1185">Reference proteome</keyword>
<dbReference type="Pfam" id="PF01174">
    <property type="entry name" value="SNO"/>
    <property type="match status" value="2"/>
</dbReference>
<evidence type="ECO:0000256" key="3">
    <source>
        <dbReference type="ARBA" id="ARBA00022801"/>
    </source>
</evidence>
<dbReference type="PROSITE" id="PS51130">
    <property type="entry name" value="PDXT_SNO_2"/>
    <property type="match status" value="1"/>
</dbReference>
<evidence type="ECO:0000313" key="9">
    <source>
        <dbReference type="EMBL" id="MEC4176368.1"/>
    </source>
</evidence>
<reference evidence="9 10" key="1">
    <citation type="submission" date="2024-01" db="EMBL/GenBank/DDBJ databases">
        <title>novel species in genus Adlercreutzia.</title>
        <authorList>
            <person name="Liu X."/>
        </authorList>
    </citation>
    <scope>NUCLEOTIDE SEQUENCE [LARGE SCALE GENOMIC DNA]</scope>
    <source>
        <strain evidence="9 10">R7</strain>
    </source>
</reference>
<evidence type="ECO:0000256" key="1">
    <source>
        <dbReference type="ARBA" id="ARBA00008345"/>
    </source>
</evidence>
<dbReference type="PROSITE" id="PS51273">
    <property type="entry name" value="GATASE_TYPE_1"/>
    <property type="match status" value="1"/>
</dbReference>
<dbReference type="EMBL" id="JAYMFF010000014">
    <property type="protein sequence ID" value="MEC4176368.1"/>
    <property type="molecule type" value="Genomic_DNA"/>
</dbReference>
<keyword evidence="5" id="KW-0315">Glutamine amidotransferase</keyword>
<dbReference type="PROSITE" id="PS01236">
    <property type="entry name" value="PDXT_SNO_1"/>
    <property type="match status" value="1"/>
</dbReference>
<dbReference type="EC" id="3.5.1.2" evidence="2"/>
<dbReference type="Proteomes" id="UP001349994">
    <property type="component" value="Unassembled WGS sequence"/>
</dbReference>
<dbReference type="PIRSF" id="PIRSF005639">
    <property type="entry name" value="Glut_amidoT_SNO"/>
    <property type="match status" value="1"/>
</dbReference>
<dbReference type="PANTHER" id="PTHR31559:SF0">
    <property type="entry name" value="PYRIDOXAL 5'-PHOSPHATE SYNTHASE SUBUNIT SNO1-RELATED"/>
    <property type="match status" value="1"/>
</dbReference>
<dbReference type="PANTHER" id="PTHR31559">
    <property type="entry name" value="PYRIDOXAL 5'-PHOSPHATE SYNTHASE SUBUNIT SNO"/>
    <property type="match status" value="1"/>
</dbReference>
<evidence type="ECO:0000256" key="4">
    <source>
        <dbReference type="ARBA" id="ARBA00022898"/>
    </source>
</evidence>
<proteinExistence type="inferred from homology"/>
<comment type="similarity">
    <text evidence="1">Belongs to the glutaminase PdxT/SNO family.</text>
</comment>
<dbReference type="GO" id="GO:0036381">
    <property type="term" value="F:pyridoxal 5'-phosphate synthase (glutamine hydrolysing) activity"/>
    <property type="evidence" value="ECO:0007669"/>
    <property type="project" value="UniProtKB-EC"/>
</dbReference>
<evidence type="ECO:0000256" key="8">
    <source>
        <dbReference type="SAM" id="MobiDB-lite"/>
    </source>
</evidence>
<dbReference type="InterPro" id="IPR029062">
    <property type="entry name" value="Class_I_gatase-like"/>
</dbReference>
<protein>
    <recommendedName>
        <fullName evidence="2">glutaminase</fullName>
        <ecNumber evidence="2">3.5.1.2</ecNumber>
    </recommendedName>
</protein>
<evidence type="ECO:0000256" key="5">
    <source>
        <dbReference type="ARBA" id="ARBA00022962"/>
    </source>
</evidence>
<organism evidence="9 10">
    <name type="scientific">Adlercreutzia wanghongyangiae</name>
    <dbReference type="NCBI Taxonomy" id="3111451"/>
    <lineage>
        <taxon>Bacteria</taxon>
        <taxon>Bacillati</taxon>
        <taxon>Actinomycetota</taxon>
        <taxon>Coriobacteriia</taxon>
        <taxon>Eggerthellales</taxon>
        <taxon>Eggerthellaceae</taxon>
        <taxon>Adlercreutzia</taxon>
    </lineage>
</organism>
<keyword evidence="3 9" id="KW-0378">Hydrolase</keyword>
<feature type="region of interest" description="Disordered" evidence="8">
    <location>
        <begin position="126"/>
        <end position="152"/>
    </location>
</feature>
<keyword evidence="6 9" id="KW-0456">Lyase</keyword>
<evidence type="ECO:0000256" key="7">
    <source>
        <dbReference type="ARBA" id="ARBA00049534"/>
    </source>
</evidence>
<keyword evidence="4" id="KW-0663">Pyridoxal phosphate</keyword>
<gene>
    <name evidence="9" type="primary">pdxT</name>
    <name evidence="9" type="ORF">VIN30_07885</name>
</gene>